<sequence>MRVREKAVLGNRTPHPPQHVNTQPTNNNMDQPSPEDYYNLGDYRRDVSTANEDAQLWFSRGLIWAYAFNHEESTRCFEKAVELDPTCAMGYWGIALALGPNYNKPWQLFDGEDLSATTTRAHRAILEAKKHAPAATPLENALIDALQHRYPQEQPVEDCTQWDKEYAEAMTSVYNEYPDDLDVTALYCDALMNLTPWGLWDVKTGEASPGAKTFEAKKALDRVLERDESFDHPGILHLYIHLMEMSPTPEIALPIAEYLRGLVPDAGHLEHMPSHIAVLCGEYKRAVADNTSAIRADEKFLANQPLGHFYNLYRAHDYHFRMYAAMLGGRSKVALESGAELARIITEPLLRIESPPMANWLEGFVAMQMHGFVRFGRWEEIIAAELPEDAELYCVTTAMMHYAKGIAFAGTSRVLEAEEERERFLRAMKLVPVSRTIFNNRCVDILRVGEAMLDGEIAYRRGEYDAAFSYLRDAVQRDDSLPYDEPWGWMQPTRHALGALLLEQDRVEEAAAVYSADLGVDTSLPRALRHPGNVWASHGYHECLVKMGRKYEARAMLPQLKSNLAWADVPIKSSCFCRQRTE</sequence>
<dbReference type="InterPro" id="IPR011990">
    <property type="entry name" value="TPR-like_helical_dom_sf"/>
</dbReference>
<dbReference type="Pfam" id="PF07719">
    <property type="entry name" value="TPR_2"/>
    <property type="match status" value="1"/>
</dbReference>
<evidence type="ECO:0000256" key="4">
    <source>
        <dbReference type="SAM" id="MobiDB-lite"/>
    </source>
</evidence>
<evidence type="ECO:0000256" key="3">
    <source>
        <dbReference type="PROSITE-ProRule" id="PRU00339"/>
    </source>
</evidence>
<dbReference type="InterPro" id="IPR013105">
    <property type="entry name" value="TPR_2"/>
</dbReference>
<evidence type="ECO:0008006" key="7">
    <source>
        <dbReference type="Google" id="ProtNLM"/>
    </source>
</evidence>
<name>A0A9W4HEC4_PENNA</name>
<organism evidence="5 6">
    <name type="scientific">Penicillium nalgiovense</name>
    <dbReference type="NCBI Taxonomy" id="60175"/>
    <lineage>
        <taxon>Eukaryota</taxon>
        <taxon>Fungi</taxon>
        <taxon>Dikarya</taxon>
        <taxon>Ascomycota</taxon>
        <taxon>Pezizomycotina</taxon>
        <taxon>Eurotiomycetes</taxon>
        <taxon>Eurotiomycetidae</taxon>
        <taxon>Eurotiales</taxon>
        <taxon>Aspergillaceae</taxon>
        <taxon>Penicillium</taxon>
    </lineage>
</organism>
<keyword evidence="2 3" id="KW-0802">TPR repeat</keyword>
<dbReference type="Proteomes" id="UP001153461">
    <property type="component" value="Unassembled WGS sequence"/>
</dbReference>
<feature type="region of interest" description="Disordered" evidence="4">
    <location>
        <begin position="1"/>
        <end position="34"/>
    </location>
</feature>
<dbReference type="EMBL" id="CAJVNV010000039">
    <property type="protein sequence ID" value="CAG7984956.1"/>
    <property type="molecule type" value="Genomic_DNA"/>
</dbReference>
<reference evidence="5" key="1">
    <citation type="submission" date="2021-07" db="EMBL/GenBank/DDBJ databases">
        <authorList>
            <person name="Branca A.L. A."/>
        </authorList>
    </citation>
    <scope>NUCLEOTIDE SEQUENCE</scope>
</reference>
<evidence type="ECO:0000313" key="5">
    <source>
        <dbReference type="EMBL" id="CAG7984956.1"/>
    </source>
</evidence>
<evidence type="ECO:0000256" key="2">
    <source>
        <dbReference type="ARBA" id="ARBA00022803"/>
    </source>
</evidence>
<keyword evidence="1" id="KW-0677">Repeat</keyword>
<proteinExistence type="predicted"/>
<comment type="caution">
    <text evidence="5">The sequence shown here is derived from an EMBL/GenBank/DDBJ whole genome shotgun (WGS) entry which is preliminary data.</text>
</comment>
<dbReference type="PANTHER" id="PTHR45588:SF1">
    <property type="entry name" value="WW DOMAIN-CONTAINING PROTEIN"/>
    <property type="match status" value="1"/>
</dbReference>
<feature type="repeat" description="TPR" evidence="3">
    <location>
        <begin position="54"/>
        <end position="87"/>
    </location>
</feature>
<dbReference type="OrthoDB" id="2444174at2759"/>
<evidence type="ECO:0000256" key="1">
    <source>
        <dbReference type="ARBA" id="ARBA00022737"/>
    </source>
</evidence>
<dbReference type="InterPro" id="IPR019734">
    <property type="entry name" value="TPR_rpt"/>
</dbReference>
<protein>
    <recommendedName>
        <fullName evidence="7">TPR domain protein</fullName>
    </recommendedName>
</protein>
<dbReference type="PROSITE" id="PS50005">
    <property type="entry name" value="TPR"/>
    <property type="match status" value="1"/>
</dbReference>
<gene>
    <name evidence="5" type="ORF">PNAL_LOCUS1425</name>
</gene>
<dbReference type="SMART" id="SM00028">
    <property type="entry name" value="TPR"/>
    <property type="match status" value="2"/>
</dbReference>
<dbReference type="PANTHER" id="PTHR45588">
    <property type="entry name" value="TPR DOMAIN-CONTAINING PROTEIN"/>
    <property type="match status" value="1"/>
</dbReference>
<dbReference type="Gene3D" id="1.25.40.10">
    <property type="entry name" value="Tetratricopeptide repeat domain"/>
    <property type="match status" value="2"/>
</dbReference>
<dbReference type="SUPFAM" id="SSF48452">
    <property type="entry name" value="TPR-like"/>
    <property type="match status" value="2"/>
</dbReference>
<evidence type="ECO:0000313" key="6">
    <source>
        <dbReference type="Proteomes" id="UP001153461"/>
    </source>
</evidence>
<dbReference type="AlphaFoldDB" id="A0A9W4HEC4"/>
<accession>A0A9W4HEC4</accession>
<feature type="compositionally biased region" description="Polar residues" evidence="4">
    <location>
        <begin position="19"/>
        <end position="31"/>
    </location>
</feature>